<dbReference type="CDD" id="cd00071">
    <property type="entry name" value="GMPK"/>
    <property type="match status" value="1"/>
</dbReference>
<dbReference type="EMBL" id="JADGJH010000167">
    <property type="protein sequence ID" value="KAJ3135377.1"/>
    <property type="molecule type" value="Genomic_DNA"/>
</dbReference>
<dbReference type="Pfam" id="PF00625">
    <property type="entry name" value="Guanylate_kin"/>
    <property type="match status" value="1"/>
</dbReference>
<dbReference type="PANTHER" id="PTHR23117:SF13">
    <property type="entry name" value="GUANYLATE KINASE"/>
    <property type="match status" value="1"/>
</dbReference>
<dbReference type="InterPro" id="IPR020590">
    <property type="entry name" value="Guanylate_kinase_CS"/>
</dbReference>
<evidence type="ECO:0000256" key="4">
    <source>
        <dbReference type="SAM" id="MobiDB-lite"/>
    </source>
</evidence>
<evidence type="ECO:0000259" key="5">
    <source>
        <dbReference type="PROSITE" id="PS50052"/>
    </source>
</evidence>
<dbReference type="SUPFAM" id="SSF46689">
    <property type="entry name" value="Homeodomain-like"/>
    <property type="match status" value="1"/>
</dbReference>
<dbReference type="InterPro" id="IPR001005">
    <property type="entry name" value="SANT/Myb"/>
</dbReference>
<dbReference type="InterPro" id="IPR009057">
    <property type="entry name" value="Homeodomain-like_sf"/>
</dbReference>
<dbReference type="Proteomes" id="UP001211907">
    <property type="component" value="Unassembled WGS sequence"/>
</dbReference>
<feature type="compositionally biased region" description="Basic residues" evidence="4">
    <location>
        <begin position="203"/>
        <end position="214"/>
    </location>
</feature>
<dbReference type="PANTHER" id="PTHR23117">
    <property type="entry name" value="GUANYLATE KINASE-RELATED"/>
    <property type="match status" value="1"/>
</dbReference>
<dbReference type="InterPro" id="IPR008144">
    <property type="entry name" value="Guanylate_kin-like_dom"/>
</dbReference>
<dbReference type="InterPro" id="IPR027417">
    <property type="entry name" value="P-loop_NTPase"/>
</dbReference>
<evidence type="ECO:0008006" key="9">
    <source>
        <dbReference type="Google" id="ProtNLM"/>
    </source>
</evidence>
<dbReference type="PROSITE" id="PS00856">
    <property type="entry name" value="GUANYLATE_KINASE_1"/>
    <property type="match status" value="1"/>
</dbReference>
<reference evidence="7" key="1">
    <citation type="submission" date="2020-05" db="EMBL/GenBank/DDBJ databases">
        <title>Phylogenomic resolution of chytrid fungi.</title>
        <authorList>
            <person name="Stajich J.E."/>
            <person name="Amses K."/>
            <person name="Simmons R."/>
            <person name="Seto K."/>
            <person name="Myers J."/>
            <person name="Bonds A."/>
            <person name="Quandt C.A."/>
            <person name="Barry K."/>
            <person name="Liu P."/>
            <person name="Grigoriev I."/>
            <person name="Longcore J.E."/>
            <person name="James T.Y."/>
        </authorList>
    </citation>
    <scope>NUCLEOTIDE SEQUENCE</scope>
    <source>
        <strain evidence="7">JEL0513</strain>
    </source>
</reference>
<evidence type="ECO:0000256" key="1">
    <source>
        <dbReference type="ARBA" id="ARBA00005790"/>
    </source>
</evidence>
<dbReference type="SMART" id="SM00072">
    <property type="entry name" value="GuKc"/>
    <property type="match status" value="1"/>
</dbReference>
<sequence>MRVGKLNANAASKPSSCNIVTSEASLTPPTIAISDIENRMLLTQFCTPETAFNDPEESELNSAVVVDEIDVESDGQLGEDCEDSNASEENIVARANSKIRLLSTELDNIVTTRKERFFESEITADEADIIKQRVALQQQRFKAFEEREFITKSRKILAVLNHLEADEIKEALQDCSYDEDAVILKMTDPDYLESIKRAISSRNKPKQIRSKSKLLSKPSKQENIPRKKIQKSNGAAPVSVRKSLFNIDAIAEPDANPNEIFAGWSTARVAAFKAIENNPNRYYYRFNKPGEMQRNGAWTEDEQKMFMERLEEVGVNGQWGIFSIPIPGRVGYQCSTFYRTLIRKGKIADSNYSMNSRGVLQFHGGQGLGEEGSRKGGRGLKRKASNRQKKTKASSLESCSTVLGSSLKAKIRDKIKKSRESSNQVKKTRISRLGSDDSNEDSCYSEGTVVSSDSDSDVENGKNQEAAVKKRKQTPQFDSSLNLNPLPGMIDPITLEPIVKPAISPYGHVVGYDAWVSCLTTKICPFTKKPLTRRDLVVLTLENIDEFRMEETSFLNSELEPQKDYSATNSLELKNALITTELLKDGLSQPGRTPDGQSQLSFPDISISLDLKTTQEVGLTDISSLEAFRYIQTLDLSGNNLTELTSLGAMRYLVKLNVSNNKLSAILDFYPPPFNLQEINFSRNQISEIRDLSEHRFLQRISLNSSVSLFTEFCLCSNRLESLEGIETLCLLEDLYLCNNGIQKLTSLNINHKFLRRLDLDNNQIDDATQISHLKETLPMLTELNFKKNPVIMPRATPIPGVTPKDGVNVDNNGNEYERNLELIGTDITSEGDCSSFKGTPHASYSTLQNRGGLGSSGKRPISPASAMSQRVAANNRLATAFQLQSLTMLDGRPLTVEEKVAAVNAYNPSASVIASLQHSCLLKRQAKLYAKVKAEDLMRATYLRPIVLCGPSGAGKRTLTNRLLQDFPHLYGCSVSHTTRKPRIGEEQGTHYHFVSRAEMEELVEEGKFAEVVTLFGCMYGTSMDAIDKVTEEGKVCIMDLEIEGVLALKRSHLKPIYIFITVPSMEILKNRLENRLRPITATTSPLSQNRHHPQHQNALFHCRIKATDTIPENGVSNPESQQMSRPNSAVFERPMSGLAPANFGTTTNENFYSRPVSGLPESRPESGDSNRTIAGGIHTESGTPTFTASTTMAMEDDVIRKMVLQKGNGNYSLMNLVTGVGAGVSQPRSPSSKIQGMEHQPVAETAHVPMTEEQFRDDVEKWMAKAHCAETYEHMKDFFDLKIVNDDPERAYAELRDFCLSTYIKCFNESE</sequence>
<organism evidence="7 8">
    <name type="scientific">Physocladia obscura</name>
    <dbReference type="NCBI Taxonomy" id="109957"/>
    <lineage>
        <taxon>Eukaryota</taxon>
        <taxon>Fungi</taxon>
        <taxon>Fungi incertae sedis</taxon>
        <taxon>Chytridiomycota</taxon>
        <taxon>Chytridiomycota incertae sedis</taxon>
        <taxon>Chytridiomycetes</taxon>
        <taxon>Chytridiales</taxon>
        <taxon>Chytriomycetaceae</taxon>
        <taxon>Physocladia</taxon>
    </lineage>
</organism>
<dbReference type="Gene3D" id="3.30.40.10">
    <property type="entry name" value="Zinc/RING finger domain, C3HC4 (zinc finger)"/>
    <property type="match status" value="1"/>
</dbReference>
<comment type="similarity">
    <text evidence="1">Belongs to the guanylate kinase family.</text>
</comment>
<feature type="region of interest" description="Disordered" evidence="4">
    <location>
        <begin position="1143"/>
        <end position="1189"/>
    </location>
</feature>
<dbReference type="GO" id="GO:0005829">
    <property type="term" value="C:cytosol"/>
    <property type="evidence" value="ECO:0007669"/>
    <property type="project" value="TreeGrafter"/>
</dbReference>
<dbReference type="SUPFAM" id="SSF52540">
    <property type="entry name" value="P-loop containing nucleoside triphosphate hydrolases"/>
    <property type="match status" value="1"/>
</dbReference>
<dbReference type="FunFam" id="3.30.63.10:FF:000002">
    <property type="entry name" value="Guanylate kinase 1"/>
    <property type="match status" value="1"/>
</dbReference>
<dbReference type="PROSITE" id="PS50052">
    <property type="entry name" value="GUANYLATE_KINASE_2"/>
    <property type="match status" value="1"/>
</dbReference>
<evidence type="ECO:0000256" key="2">
    <source>
        <dbReference type="ARBA" id="ARBA00022679"/>
    </source>
</evidence>
<proteinExistence type="inferred from homology"/>
<dbReference type="InterPro" id="IPR013083">
    <property type="entry name" value="Znf_RING/FYVE/PHD"/>
</dbReference>
<dbReference type="GO" id="GO:0004385">
    <property type="term" value="F:GMP kinase activity"/>
    <property type="evidence" value="ECO:0007669"/>
    <property type="project" value="TreeGrafter"/>
</dbReference>
<dbReference type="Gene3D" id="3.80.10.10">
    <property type="entry name" value="Ribonuclease Inhibitor"/>
    <property type="match status" value="2"/>
</dbReference>
<evidence type="ECO:0000259" key="6">
    <source>
        <dbReference type="PROSITE" id="PS50090"/>
    </source>
</evidence>
<feature type="region of interest" description="Disordered" evidence="4">
    <location>
        <begin position="202"/>
        <end position="235"/>
    </location>
</feature>
<protein>
    <recommendedName>
        <fullName evidence="9">Guanylate kinase</fullName>
    </recommendedName>
</protein>
<dbReference type="PROSITE" id="PS50090">
    <property type="entry name" value="MYB_LIKE"/>
    <property type="match status" value="1"/>
</dbReference>
<feature type="region of interest" description="Disordered" evidence="4">
    <location>
        <begin position="413"/>
        <end position="483"/>
    </location>
</feature>
<dbReference type="SUPFAM" id="SSF52058">
    <property type="entry name" value="L domain-like"/>
    <property type="match status" value="1"/>
</dbReference>
<feature type="region of interest" description="Disordered" evidence="4">
    <location>
        <begin position="363"/>
        <end position="397"/>
    </location>
</feature>
<dbReference type="InterPro" id="IPR032675">
    <property type="entry name" value="LRR_dom_sf"/>
</dbReference>
<feature type="compositionally biased region" description="Polar residues" evidence="4">
    <location>
        <begin position="474"/>
        <end position="483"/>
    </location>
</feature>
<name>A0AAD5T7U1_9FUNG</name>
<feature type="domain" description="Myb-like" evidence="6">
    <location>
        <begin position="290"/>
        <end position="342"/>
    </location>
</feature>
<comment type="caution">
    <text evidence="7">The sequence shown here is derived from an EMBL/GenBank/DDBJ whole genome shotgun (WGS) entry which is preliminary data.</text>
</comment>
<evidence type="ECO:0000256" key="3">
    <source>
        <dbReference type="ARBA" id="ARBA00022777"/>
    </source>
</evidence>
<feature type="compositionally biased region" description="Basic residues" evidence="4">
    <location>
        <begin position="375"/>
        <end position="392"/>
    </location>
</feature>
<evidence type="ECO:0000313" key="8">
    <source>
        <dbReference type="Proteomes" id="UP001211907"/>
    </source>
</evidence>
<dbReference type="SUPFAM" id="SSF57850">
    <property type="entry name" value="RING/U-box"/>
    <property type="match status" value="1"/>
</dbReference>
<keyword evidence="2" id="KW-0808">Transferase</keyword>
<keyword evidence="3" id="KW-0418">Kinase</keyword>
<feature type="domain" description="Guanylate kinase-like" evidence="5">
    <location>
        <begin position="944"/>
        <end position="1166"/>
    </location>
</feature>
<dbReference type="Gene3D" id="3.40.50.300">
    <property type="entry name" value="P-loop containing nucleotide triphosphate hydrolases"/>
    <property type="match status" value="1"/>
</dbReference>
<keyword evidence="8" id="KW-1185">Reference proteome</keyword>
<gene>
    <name evidence="7" type="ORF">HK100_002820</name>
</gene>
<evidence type="ECO:0000313" key="7">
    <source>
        <dbReference type="EMBL" id="KAJ3135377.1"/>
    </source>
</evidence>
<dbReference type="PROSITE" id="PS51450">
    <property type="entry name" value="LRR"/>
    <property type="match status" value="3"/>
</dbReference>
<dbReference type="InterPro" id="IPR001611">
    <property type="entry name" value="Leu-rich_rpt"/>
</dbReference>
<dbReference type="InterPro" id="IPR008145">
    <property type="entry name" value="GK/Ca_channel_bsu"/>
</dbReference>
<accession>A0AAD5T7U1</accession>